<dbReference type="STRING" id="458.Lrub_1944"/>
<dbReference type="OrthoDB" id="9804441at2"/>
<name>A0A0W0XR33_9GAMM</name>
<dbReference type="EC" id="6.3.5.3" evidence="8"/>
<dbReference type="Gene3D" id="3.40.50.880">
    <property type="match status" value="1"/>
</dbReference>
<accession>A0A0W0XR33</accession>
<proteinExistence type="predicted"/>
<keyword evidence="3" id="KW-0547">Nucleotide-binding</keyword>
<keyword evidence="5" id="KW-0378">Hydrolase</keyword>
<evidence type="ECO:0000256" key="6">
    <source>
        <dbReference type="ARBA" id="ARBA00022840"/>
    </source>
</evidence>
<keyword evidence="1" id="KW-0963">Cytoplasm</keyword>
<comment type="caution">
    <text evidence="8">The sequence shown here is derived from an EMBL/GenBank/DDBJ whole genome shotgun (WGS) entry which is preliminary data.</text>
</comment>
<dbReference type="GO" id="GO:0016787">
    <property type="term" value="F:hydrolase activity"/>
    <property type="evidence" value="ECO:0007669"/>
    <property type="project" value="UniProtKB-KW"/>
</dbReference>
<dbReference type="AlphaFoldDB" id="A0A0W0XR33"/>
<dbReference type="InterPro" id="IPR010075">
    <property type="entry name" value="PRibForGlyAmidine_synth_PurQ"/>
</dbReference>
<dbReference type="PANTHER" id="PTHR47552:SF1">
    <property type="entry name" value="PHOSPHORIBOSYLFORMYLGLYCINAMIDINE SYNTHASE SUBUNIT PURQ"/>
    <property type="match status" value="1"/>
</dbReference>
<dbReference type="PROSITE" id="PS51273">
    <property type="entry name" value="GATASE_TYPE_1"/>
    <property type="match status" value="1"/>
</dbReference>
<dbReference type="Pfam" id="PF13507">
    <property type="entry name" value="GATase_5"/>
    <property type="match status" value="1"/>
</dbReference>
<reference evidence="8 9" key="1">
    <citation type="submission" date="2015-11" db="EMBL/GenBank/DDBJ databases">
        <title>Genomic analysis of 38 Legionella species identifies large and diverse effector repertoires.</title>
        <authorList>
            <person name="Burstein D."/>
            <person name="Amaro F."/>
            <person name="Zusman T."/>
            <person name="Lifshitz Z."/>
            <person name="Cohen O."/>
            <person name="Gilbert J.A."/>
            <person name="Pupko T."/>
            <person name="Shuman H.A."/>
            <person name="Segal G."/>
        </authorList>
    </citation>
    <scope>NUCLEOTIDE SEQUENCE [LARGE SCALE GENOMIC DNA]</scope>
    <source>
        <strain evidence="8 9">WA-270A-C2</strain>
    </source>
</reference>
<dbReference type="InterPro" id="IPR029062">
    <property type="entry name" value="Class_I_gatase-like"/>
</dbReference>
<dbReference type="GO" id="GO:0004642">
    <property type="term" value="F:phosphoribosylformylglycinamidine synthase activity"/>
    <property type="evidence" value="ECO:0007669"/>
    <property type="project" value="UniProtKB-EC"/>
</dbReference>
<evidence type="ECO:0000313" key="9">
    <source>
        <dbReference type="Proteomes" id="UP000054608"/>
    </source>
</evidence>
<dbReference type="GO" id="GO:0006189">
    <property type="term" value="P:'de novo' IMP biosynthetic process"/>
    <property type="evidence" value="ECO:0007669"/>
    <property type="project" value="InterPro"/>
</dbReference>
<keyword evidence="2 8" id="KW-0436">Ligase</keyword>
<organism evidence="8 9">
    <name type="scientific">Legionella rubrilucens</name>
    <dbReference type="NCBI Taxonomy" id="458"/>
    <lineage>
        <taxon>Bacteria</taxon>
        <taxon>Pseudomonadati</taxon>
        <taxon>Pseudomonadota</taxon>
        <taxon>Gammaproteobacteria</taxon>
        <taxon>Legionellales</taxon>
        <taxon>Legionellaceae</taxon>
        <taxon>Legionella</taxon>
    </lineage>
</organism>
<evidence type="ECO:0000313" key="8">
    <source>
        <dbReference type="EMBL" id="KTD47022.1"/>
    </source>
</evidence>
<evidence type="ECO:0000256" key="5">
    <source>
        <dbReference type="ARBA" id="ARBA00022801"/>
    </source>
</evidence>
<dbReference type="GO" id="GO:0005524">
    <property type="term" value="F:ATP binding"/>
    <property type="evidence" value="ECO:0007669"/>
    <property type="project" value="UniProtKB-KW"/>
</dbReference>
<dbReference type="SMART" id="SM01211">
    <property type="entry name" value="GATase_5"/>
    <property type="match status" value="1"/>
</dbReference>
<dbReference type="NCBIfam" id="TIGR01737">
    <property type="entry name" value="FGAM_synth_I"/>
    <property type="match status" value="1"/>
</dbReference>
<evidence type="ECO:0000256" key="2">
    <source>
        <dbReference type="ARBA" id="ARBA00022598"/>
    </source>
</evidence>
<gene>
    <name evidence="8" type="primary">purQ</name>
    <name evidence="8" type="ORF">Lrub_1944</name>
</gene>
<dbReference type="PATRIC" id="fig|458.5.peg.2029"/>
<keyword evidence="7" id="KW-0315">Glutamine amidotransferase</keyword>
<evidence type="ECO:0000256" key="7">
    <source>
        <dbReference type="ARBA" id="ARBA00022962"/>
    </source>
</evidence>
<evidence type="ECO:0000256" key="4">
    <source>
        <dbReference type="ARBA" id="ARBA00022755"/>
    </source>
</evidence>
<evidence type="ECO:0000256" key="3">
    <source>
        <dbReference type="ARBA" id="ARBA00022741"/>
    </source>
</evidence>
<sequence>MIRIGLLLFPGSNCERETAMAVKRAGMNPVDVLWNEPPETLRALDGFILVGGFSYEDRSRAGIIAALQPIMQEIKQQSRLGKPILGICNGAQILVEAGLVPGLVDAEGQMALTENRRIRQGRILGTGFYNAWVTLRLSEGHQANAFTRHLNANDRLQLPVAHAQGRFVMPDGLLQQLITRGLNLFQYCDAEGRIVDHFPVNPNGSVNNLAAVSNAAGNVLAMMPHPERTVNGDKLLTSMRDYIETGIRSSGSADCPARTVSRPDAAYRQTAQAHQCLVKLTITDNQAMTVQKTLQAMGFPVRVHRYVHWELVGPDSGMMQAIKQAGVLFCDRKEQEMPADAIHKTRALSYLVRAKDDVHGQDMRQTLVDHYGFEAVKTVHHGIVWQFESDEADVTTLIDRILSTNMIGNPYAHECYRYDAPLSG</sequence>
<dbReference type="SUPFAM" id="SSF52317">
    <property type="entry name" value="Class I glutamine amidotransferase-like"/>
    <property type="match status" value="1"/>
</dbReference>
<keyword evidence="6" id="KW-0067">ATP-binding</keyword>
<dbReference type="Proteomes" id="UP000054608">
    <property type="component" value="Unassembled WGS sequence"/>
</dbReference>
<protein>
    <submittedName>
        <fullName evidence="8">Phosphoribosylformylglycinamidine synthase I (FGAM synthase I)</fullName>
        <ecNumber evidence="8">6.3.5.3</ecNumber>
    </submittedName>
</protein>
<evidence type="ECO:0000256" key="1">
    <source>
        <dbReference type="ARBA" id="ARBA00022490"/>
    </source>
</evidence>
<dbReference type="EMBL" id="LNYT01000020">
    <property type="protein sequence ID" value="KTD47022.1"/>
    <property type="molecule type" value="Genomic_DNA"/>
</dbReference>
<dbReference type="RefSeq" id="WP_058531940.1">
    <property type="nucleotide sequence ID" value="NZ_CAAAIN010000002.1"/>
</dbReference>
<dbReference type="PANTHER" id="PTHR47552">
    <property type="entry name" value="PHOSPHORIBOSYLFORMYLGLYCINAMIDINE SYNTHASE SUBUNIT PURQ"/>
    <property type="match status" value="1"/>
</dbReference>
<keyword evidence="9" id="KW-1185">Reference proteome</keyword>
<keyword evidence="4" id="KW-0658">Purine biosynthesis</keyword>